<dbReference type="GO" id="GO:0006281">
    <property type="term" value="P:DNA repair"/>
    <property type="evidence" value="ECO:0007669"/>
    <property type="project" value="TreeGrafter"/>
</dbReference>
<dbReference type="Gene3D" id="3.40.50.1000">
    <property type="entry name" value="HAD superfamily/HAD-like"/>
    <property type="match status" value="1"/>
</dbReference>
<dbReference type="InterPro" id="IPR036412">
    <property type="entry name" value="HAD-like_sf"/>
</dbReference>
<dbReference type="AlphaFoldDB" id="A0A5B9DAW4"/>
<dbReference type="Pfam" id="PF13419">
    <property type="entry name" value="HAD_2"/>
    <property type="match status" value="1"/>
</dbReference>
<dbReference type="InterPro" id="IPR041492">
    <property type="entry name" value="HAD_2"/>
</dbReference>
<keyword evidence="2" id="KW-1185">Reference proteome</keyword>
<organism evidence="1 2">
    <name type="scientific">Promethearchaeum syntrophicum</name>
    <dbReference type="NCBI Taxonomy" id="2594042"/>
    <lineage>
        <taxon>Archaea</taxon>
        <taxon>Promethearchaeati</taxon>
        <taxon>Promethearchaeota</taxon>
        <taxon>Promethearchaeia</taxon>
        <taxon>Promethearchaeales</taxon>
        <taxon>Promethearchaeaceae</taxon>
        <taxon>Promethearchaeum</taxon>
    </lineage>
</organism>
<reference evidence="1 2" key="2">
    <citation type="journal article" date="2024" name="Int. J. Syst. Evol. Microbiol.">
        <title>Promethearchaeum syntrophicum gen. nov., sp. nov., an anaerobic, obligately syntrophic archaeon, the first isolate of the lineage 'Asgard' archaea, and proposal of the new archaeal phylum Promethearchaeota phyl. nov. and kingdom Promethearchaeati regn. nov.</title>
        <authorList>
            <person name="Imachi H."/>
            <person name="Nobu M.K."/>
            <person name="Kato S."/>
            <person name="Takaki Y."/>
            <person name="Miyazaki M."/>
            <person name="Miyata M."/>
            <person name="Ogawara M."/>
            <person name="Saito Y."/>
            <person name="Sakai S."/>
            <person name="Tahara Y.O."/>
            <person name="Takano Y."/>
            <person name="Tasumi E."/>
            <person name="Uematsu K."/>
            <person name="Yoshimura T."/>
            <person name="Itoh T."/>
            <person name="Ohkuma M."/>
            <person name="Takai K."/>
        </authorList>
    </citation>
    <scope>NUCLEOTIDE SEQUENCE [LARGE SCALE GENOMIC DNA]</scope>
    <source>
        <strain evidence="1 2">MK-D1</strain>
    </source>
</reference>
<dbReference type="InterPro" id="IPR023214">
    <property type="entry name" value="HAD_sf"/>
</dbReference>
<name>A0A5B9DAW4_9ARCH</name>
<dbReference type="InterPro" id="IPR050155">
    <property type="entry name" value="HAD-like_hydrolase_sf"/>
</dbReference>
<dbReference type="SUPFAM" id="SSF56784">
    <property type="entry name" value="HAD-like"/>
    <property type="match status" value="1"/>
</dbReference>
<sequence>MHPHPPILLFDVDGVLLDSRGHFLAALDSMHDRFTNWNYEILARTTSVDIIRMFESGAKKRSIPSLATMLKNFKELIPNRFRRLVYIAMMGRKIDKYDWQFSDFFPGTEETLRYLRSKGIILGAASNSHRDRIAKWFKLKNVDDLFPLFISRDVRKTYGVKPSPVPLLALLVKIKKYYHFPKIDRNRVAFIGDLITDVQAAQRAKIKSIAVLSGHSARGELEFHNPDYIIPDINSIPQILPKLFPDDKFE</sequence>
<dbReference type="SFLD" id="SFLDS00003">
    <property type="entry name" value="Haloacid_Dehalogenase"/>
    <property type="match status" value="1"/>
</dbReference>
<dbReference type="GO" id="GO:0005829">
    <property type="term" value="C:cytosol"/>
    <property type="evidence" value="ECO:0007669"/>
    <property type="project" value="TreeGrafter"/>
</dbReference>
<dbReference type="EC" id="3.-.-.-" evidence="1"/>
<dbReference type="Gene3D" id="1.10.150.240">
    <property type="entry name" value="Putative phosphatase, domain 2"/>
    <property type="match status" value="1"/>
</dbReference>
<accession>A0A5B9DAW4</accession>
<dbReference type="EMBL" id="CP042905">
    <property type="protein sequence ID" value="QEE16125.2"/>
    <property type="molecule type" value="Genomic_DNA"/>
</dbReference>
<dbReference type="Proteomes" id="UP000321408">
    <property type="component" value="Chromosome"/>
</dbReference>
<dbReference type="SFLD" id="SFLDG01129">
    <property type="entry name" value="C1.5:_HAD__Beta-PGM__Phosphata"/>
    <property type="match status" value="1"/>
</dbReference>
<reference evidence="1 2" key="1">
    <citation type="journal article" date="2020" name="Nature">
        <title>Isolation of an archaeon at the prokaryote-eukaryote interface.</title>
        <authorList>
            <person name="Imachi H."/>
            <person name="Nobu M.K."/>
            <person name="Nakahara N."/>
            <person name="Morono Y."/>
            <person name="Ogawara M."/>
            <person name="Takaki Y."/>
            <person name="Takano Y."/>
            <person name="Uematsu K."/>
            <person name="Ikuta T."/>
            <person name="Ito M."/>
            <person name="Matsui Y."/>
            <person name="Miyazaki M."/>
            <person name="Murata K."/>
            <person name="Saito Y."/>
            <person name="Sakai S."/>
            <person name="Song C."/>
            <person name="Tasumi E."/>
            <person name="Yamanaka Y."/>
            <person name="Yamaguchi T."/>
            <person name="Kamagata Y."/>
            <person name="Tamaki H."/>
            <person name="Takai K."/>
        </authorList>
    </citation>
    <scope>NUCLEOTIDE SEQUENCE [LARGE SCALE GENOMIC DNA]</scope>
    <source>
        <strain evidence="1 2">MK-D1</strain>
    </source>
</reference>
<dbReference type="PANTHER" id="PTHR43434:SF1">
    <property type="entry name" value="PHOSPHOGLYCOLATE PHOSPHATASE"/>
    <property type="match status" value="1"/>
</dbReference>
<dbReference type="KEGG" id="psyt:DSAG12_01954"/>
<evidence type="ECO:0000313" key="2">
    <source>
        <dbReference type="Proteomes" id="UP000321408"/>
    </source>
</evidence>
<dbReference type="GO" id="GO:0008967">
    <property type="term" value="F:phosphoglycolate phosphatase activity"/>
    <property type="evidence" value="ECO:0007669"/>
    <property type="project" value="UniProtKB-EC"/>
</dbReference>
<gene>
    <name evidence="1" type="ORF">DSAG12_01954</name>
</gene>
<evidence type="ECO:0000313" key="1">
    <source>
        <dbReference type="EMBL" id="QEE16125.2"/>
    </source>
</evidence>
<dbReference type="PANTHER" id="PTHR43434">
    <property type="entry name" value="PHOSPHOGLYCOLATE PHOSPHATASE"/>
    <property type="match status" value="1"/>
</dbReference>
<protein>
    <submittedName>
        <fullName evidence="1">HAD family hydrolase</fullName>
        <ecNumber evidence="1">3.-.-.-</ecNumber>
    </submittedName>
</protein>
<proteinExistence type="predicted"/>
<keyword evidence="1" id="KW-0378">Hydrolase</keyword>
<dbReference type="InterPro" id="IPR023198">
    <property type="entry name" value="PGP-like_dom2"/>
</dbReference>